<dbReference type="HOGENOM" id="CLU_161538_0_0_1"/>
<proteinExistence type="predicted"/>
<protein>
    <submittedName>
        <fullName evidence="2">Sec34 domain-containing protein</fullName>
    </submittedName>
</protein>
<feature type="coiled-coil region" evidence="1">
    <location>
        <begin position="69"/>
        <end position="96"/>
    </location>
</feature>
<keyword evidence="1" id="KW-0175">Coiled coil</keyword>
<evidence type="ECO:0000313" key="3">
    <source>
        <dbReference type="Proteomes" id="UP000011668"/>
    </source>
</evidence>
<comment type="caution">
    <text evidence="2">The sequence shown here is derived from an EMBL/GenBank/DDBJ whole genome shotgun (WGS) entry which is preliminary data.</text>
</comment>
<accession>L8WFL9</accession>
<gene>
    <name evidence="2" type="ORF">AG1IA_10392</name>
</gene>
<dbReference type="AlphaFoldDB" id="L8WFL9"/>
<dbReference type="STRING" id="983506.L8WFL9"/>
<sequence>MPLLSLSESLARMKHKVKQQLSIGITNKTPRTGSVSRVWPSATALLSQLESSAEPFSPLKSAIGVLGRLAEACQDLSKERSEYSELRKKIDKVLKDLSTHMRSPAEGMMTDSVKLICSYVRLG</sequence>
<name>L8WFL9_THACA</name>
<organism evidence="2 3">
    <name type="scientific">Thanatephorus cucumeris (strain AG1-IA)</name>
    <name type="common">Rice sheath blight fungus</name>
    <name type="synonym">Rhizoctonia solani</name>
    <dbReference type="NCBI Taxonomy" id="983506"/>
    <lineage>
        <taxon>Eukaryota</taxon>
        <taxon>Fungi</taxon>
        <taxon>Dikarya</taxon>
        <taxon>Basidiomycota</taxon>
        <taxon>Agaricomycotina</taxon>
        <taxon>Agaricomycetes</taxon>
        <taxon>Cantharellales</taxon>
        <taxon>Ceratobasidiaceae</taxon>
        <taxon>Rhizoctonia</taxon>
        <taxon>Rhizoctonia solani AG-1</taxon>
    </lineage>
</organism>
<keyword evidence="3" id="KW-1185">Reference proteome</keyword>
<dbReference type="Proteomes" id="UP000011668">
    <property type="component" value="Unassembled WGS sequence"/>
</dbReference>
<evidence type="ECO:0000313" key="2">
    <source>
        <dbReference type="EMBL" id="ELU35578.1"/>
    </source>
</evidence>
<reference evidence="2 3" key="1">
    <citation type="journal article" date="2013" name="Nat. Commun.">
        <title>The evolution and pathogenic mechanisms of the rice sheath blight pathogen.</title>
        <authorList>
            <person name="Zheng A."/>
            <person name="Lin R."/>
            <person name="Xu L."/>
            <person name="Qin P."/>
            <person name="Tang C."/>
            <person name="Ai P."/>
            <person name="Zhang D."/>
            <person name="Liu Y."/>
            <person name="Sun Z."/>
            <person name="Feng H."/>
            <person name="Wang Y."/>
            <person name="Chen Y."/>
            <person name="Liang X."/>
            <person name="Fu R."/>
            <person name="Li Q."/>
            <person name="Zhang J."/>
            <person name="Yu X."/>
            <person name="Xie Z."/>
            <person name="Ding L."/>
            <person name="Guan P."/>
            <person name="Tang J."/>
            <person name="Liang Y."/>
            <person name="Wang S."/>
            <person name="Deng Q."/>
            <person name="Li S."/>
            <person name="Zhu J."/>
            <person name="Wang L."/>
            <person name="Liu H."/>
            <person name="Li P."/>
        </authorList>
    </citation>
    <scope>NUCLEOTIDE SEQUENCE [LARGE SCALE GENOMIC DNA]</scope>
    <source>
        <strain evidence="3">AG-1 IA</strain>
    </source>
</reference>
<dbReference type="EMBL" id="AFRT01006073">
    <property type="protein sequence ID" value="ELU35578.1"/>
    <property type="molecule type" value="Genomic_DNA"/>
</dbReference>
<evidence type="ECO:0000256" key="1">
    <source>
        <dbReference type="SAM" id="Coils"/>
    </source>
</evidence>